<dbReference type="Pfam" id="PF00239">
    <property type="entry name" value="Resolvase"/>
    <property type="match status" value="1"/>
</dbReference>
<keyword evidence="4" id="KW-1185">Reference proteome</keyword>
<dbReference type="InterPro" id="IPR036162">
    <property type="entry name" value="Resolvase-like_N_sf"/>
</dbReference>
<proteinExistence type="predicted"/>
<dbReference type="InterPro" id="IPR038109">
    <property type="entry name" value="DNA_bind_recomb_sf"/>
</dbReference>
<reference evidence="3 4" key="1">
    <citation type="submission" date="2024-06" db="EMBL/GenBank/DDBJ databases">
        <title>The Natural Products Discovery Center: Release of the First 8490 Sequenced Strains for Exploring Actinobacteria Biosynthetic Diversity.</title>
        <authorList>
            <person name="Kalkreuter E."/>
            <person name="Kautsar S.A."/>
            <person name="Yang D."/>
            <person name="Bader C.D."/>
            <person name="Teijaro C.N."/>
            <person name="Fluegel L."/>
            <person name="Davis C.M."/>
            <person name="Simpson J.R."/>
            <person name="Lauterbach L."/>
            <person name="Steele A.D."/>
            <person name="Gui C."/>
            <person name="Meng S."/>
            <person name="Li G."/>
            <person name="Viehrig K."/>
            <person name="Ye F."/>
            <person name="Su P."/>
            <person name="Kiefer A.F."/>
            <person name="Nichols A."/>
            <person name="Cepeda A.J."/>
            <person name="Yan W."/>
            <person name="Fan B."/>
            <person name="Jiang Y."/>
            <person name="Adhikari A."/>
            <person name="Zheng C.-J."/>
            <person name="Schuster L."/>
            <person name="Cowan T.M."/>
            <person name="Smanski M.J."/>
            <person name="Chevrette M.G."/>
            <person name="De Carvalho L.P.S."/>
            <person name="Shen B."/>
        </authorList>
    </citation>
    <scope>NUCLEOTIDE SEQUENCE [LARGE SCALE GENOMIC DNA]</scope>
    <source>
        <strain evidence="3 4">NPDC046838</strain>
    </source>
</reference>
<dbReference type="PANTHER" id="PTHR30461:SF23">
    <property type="entry name" value="DNA RECOMBINASE-RELATED"/>
    <property type="match status" value="1"/>
</dbReference>
<dbReference type="PANTHER" id="PTHR30461">
    <property type="entry name" value="DNA-INVERTASE FROM LAMBDOID PROPHAGE"/>
    <property type="match status" value="1"/>
</dbReference>
<evidence type="ECO:0000259" key="2">
    <source>
        <dbReference type="PROSITE" id="PS51737"/>
    </source>
</evidence>
<organism evidence="3 4">
    <name type="scientific">Streptomyces atriruber</name>
    <dbReference type="NCBI Taxonomy" id="545121"/>
    <lineage>
        <taxon>Bacteria</taxon>
        <taxon>Bacillati</taxon>
        <taxon>Actinomycetota</taxon>
        <taxon>Actinomycetes</taxon>
        <taxon>Kitasatosporales</taxon>
        <taxon>Streptomycetaceae</taxon>
        <taxon>Streptomyces</taxon>
    </lineage>
</organism>
<dbReference type="Proteomes" id="UP001551176">
    <property type="component" value="Unassembled WGS sequence"/>
</dbReference>
<dbReference type="PROSITE" id="PS51737">
    <property type="entry name" value="RECOMBINASE_DNA_BIND"/>
    <property type="match status" value="1"/>
</dbReference>
<dbReference type="Gene3D" id="3.40.50.1390">
    <property type="entry name" value="Resolvase, N-terminal catalytic domain"/>
    <property type="match status" value="1"/>
</dbReference>
<dbReference type="SMART" id="SM00857">
    <property type="entry name" value="Resolvase"/>
    <property type="match status" value="1"/>
</dbReference>
<keyword evidence="1" id="KW-0175">Coiled coil</keyword>
<evidence type="ECO:0000313" key="3">
    <source>
        <dbReference type="EMBL" id="MEU6825113.1"/>
    </source>
</evidence>
<dbReference type="EMBL" id="JBEYXV010000018">
    <property type="protein sequence ID" value="MEU6825113.1"/>
    <property type="molecule type" value="Genomic_DNA"/>
</dbReference>
<protein>
    <submittedName>
        <fullName evidence="3">Recombinase family protein</fullName>
    </submittedName>
</protein>
<dbReference type="InterPro" id="IPR011109">
    <property type="entry name" value="DNA_bind_recombinase_dom"/>
</dbReference>
<dbReference type="RefSeq" id="WP_359355172.1">
    <property type="nucleotide sequence ID" value="NZ_JBEYXV010000018.1"/>
</dbReference>
<accession>A0ABV3BVR6</accession>
<dbReference type="SUPFAM" id="SSF53041">
    <property type="entry name" value="Resolvase-like"/>
    <property type="match status" value="1"/>
</dbReference>
<evidence type="ECO:0000313" key="4">
    <source>
        <dbReference type="Proteomes" id="UP001551176"/>
    </source>
</evidence>
<dbReference type="Pfam" id="PF07508">
    <property type="entry name" value="Recombinase"/>
    <property type="match status" value="1"/>
</dbReference>
<dbReference type="CDD" id="cd00338">
    <property type="entry name" value="Ser_Recombinase"/>
    <property type="match status" value="1"/>
</dbReference>
<dbReference type="Gene3D" id="3.90.1750.20">
    <property type="entry name" value="Putative Large Serine Recombinase, Chain B, Domain 2"/>
    <property type="match status" value="1"/>
</dbReference>
<feature type="domain" description="Recombinase" evidence="2">
    <location>
        <begin position="212"/>
        <end position="337"/>
    </location>
</feature>
<dbReference type="InterPro" id="IPR006119">
    <property type="entry name" value="Resolv_N"/>
</dbReference>
<comment type="caution">
    <text evidence="3">The sequence shown here is derived from an EMBL/GenBank/DDBJ whole genome shotgun (WGS) entry which is preliminary data.</text>
</comment>
<evidence type="ECO:0000256" key="1">
    <source>
        <dbReference type="SAM" id="Coils"/>
    </source>
</evidence>
<sequence length="545" mass="61636">MAEDLVQRAHWGNLEGQNWAGLARLSTEEIEGEAFDEGAAGRTRFLPVTGRDIKSTEEQEKDGREFVERRGGRYVHTYLEPDTSAWKRKRVRLPDGRTAYRVVRPVFQGALEDLKQGTAPNGERLDGLIVVDIDRLTRDPRHLEDSIETVEHYRRPIIDITGTLDLLTDNGRAMARVVVAMANKQSADTARRLRRNHKARRDLGIPVGGTRPFGWQEDKRTLNRAEADLIRKAARRLIEGATWYAIIADWNRAGITTSQGNAWTQTALRESLRNPRMCGYRPYTVVEFDPVTGHELKNRTIARDGMGNPVIGQWEPILTVAEWEALVEVIGAGPVRGTAFNSRKYLGTGTLRCGKEGCGALLRPYKAPPSKGKPEGYFYYGCHAKSTGRGCGGVKVGGPETDELIAKLVIAKYEEEAAERKAVAAPEPWQGEDDLRNVREDIDDLKQARRARKISAERYYTDLAEYEADERRLNKDRNAWNRRRMAARGKPVDVAKEWYRDGVTLAERRSYVEQTLTALVVLQVGRGRKVPLRDRLVPVWAKKER</sequence>
<dbReference type="InterPro" id="IPR050639">
    <property type="entry name" value="SSR_resolvase"/>
</dbReference>
<feature type="coiled-coil region" evidence="1">
    <location>
        <begin position="456"/>
        <end position="483"/>
    </location>
</feature>
<name>A0ABV3BVR6_9ACTN</name>
<gene>
    <name evidence="3" type="ORF">ABZ921_31190</name>
</gene>